<dbReference type="SUPFAM" id="SSF53901">
    <property type="entry name" value="Thiolase-like"/>
    <property type="match status" value="1"/>
</dbReference>
<dbReference type="Gene3D" id="3.40.47.10">
    <property type="match status" value="1"/>
</dbReference>
<dbReference type="EMBL" id="JAXAVX010000002">
    <property type="protein sequence ID" value="MDX8151470.1"/>
    <property type="molecule type" value="Genomic_DNA"/>
</dbReference>
<reference evidence="2 3" key="1">
    <citation type="submission" date="2023-11" db="EMBL/GenBank/DDBJ databases">
        <authorList>
            <person name="Xu M."/>
            <person name="Jiang T."/>
        </authorList>
    </citation>
    <scope>NUCLEOTIDE SEQUENCE [LARGE SCALE GENOMIC DNA]</scope>
    <source>
        <strain evidence="2 3">SD</strain>
    </source>
</reference>
<proteinExistence type="predicted"/>
<dbReference type="Pfam" id="PF18313">
    <property type="entry name" value="TLP1_add_C"/>
    <property type="match status" value="1"/>
</dbReference>
<comment type="caution">
    <text evidence="2">The sequence shown here is derived from an EMBL/GenBank/DDBJ whole genome shotgun (WGS) entry which is preliminary data.</text>
</comment>
<protein>
    <recommendedName>
        <fullName evidence="1">Thiolase-like protein type 1 additional C-terminal domain-containing protein</fullName>
    </recommendedName>
</protein>
<evidence type="ECO:0000313" key="3">
    <source>
        <dbReference type="Proteomes" id="UP001277761"/>
    </source>
</evidence>
<dbReference type="Proteomes" id="UP001277761">
    <property type="component" value="Unassembled WGS sequence"/>
</dbReference>
<sequence length="495" mass="51813">MTTVDPRTPVIVGVGQITDRDGDASPLGLMAAAARRAAEDAGTGGPGLLARAGAVAVVDVFSWPIPDPALLLREELGIAAAETVRSVIGGNGPLALLGDLATRIGAGELDVALLAGGEVVTAFRRAMTRGEATGWPTQEDGTAPDRLIGTDRPPSLPEELAAGLAVPASYYPLFEHRLRHRAGRTTEEQQRWIGSWWSRYSEVAAADPDAWRREAVSAEAAGLPGPGNRPISDPYPKSMVADITVDQGAALLVCSAGAAEAAGIARDRWVFPHALAGGHDHWFVGERDALDRSPAIAAIGAALREHTGVTVAELGPVDLYSCFPCAVQIAARELGFDEDDLARPLTVTGGLHYFGGPANDYVTHALVRLVERLREQPDAIGLSTAVGWYMTKHAALLLSATPPARPFAAHDVQATVDAGPRREVVADPRGTFTIETFTVAYERDGTPTAGIVVALDATGRRAFARTTDAATVAALLDRDPIGRTVELAGADGVAL</sequence>
<dbReference type="Gene3D" id="2.40.50.840">
    <property type="match status" value="1"/>
</dbReference>
<dbReference type="RefSeq" id="WP_319953619.1">
    <property type="nucleotide sequence ID" value="NZ_JAXAVX010000002.1"/>
</dbReference>
<evidence type="ECO:0000259" key="1">
    <source>
        <dbReference type="Pfam" id="PF18313"/>
    </source>
</evidence>
<evidence type="ECO:0000313" key="2">
    <source>
        <dbReference type="EMBL" id="MDX8151470.1"/>
    </source>
</evidence>
<organism evidence="2 3">
    <name type="scientific">Patulibacter brassicae</name>
    <dbReference type="NCBI Taxonomy" id="1705717"/>
    <lineage>
        <taxon>Bacteria</taxon>
        <taxon>Bacillati</taxon>
        <taxon>Actinomycetota</taxon>
        <taxon>Thermoleophilia</taxon>
        <taxon>Solirubrobacterales</taxon>
        <taxon>Patulibacteraceae</taxon>
        <taxon>Patulibacter</taxon>
    </lineage>
</organism>
<dbReference type="InterPro" id="IPR016039">
    <property type="entry name" value="Thiolase-like"/>
</dbReference>
<feature type="domain" description="Thiolase-like protein type 1 additional C-terminal" evidence="1">
    <location>
        <begin position="411"/>
        <end position="487"/>
    </location>
</feature>
<keyword evidence="3" id="KW-1185">Reference proteome</keyword>
<dbReference type="InterPro" id="IPR040771">
    <property type="entry name" value="TLP1_add_C"/>
</dbReference>
<name>A0ABU4VJ71_9ACTN</name>
<accession>A0ABU4VJ71</accession>
<gene>
    <name evidence="2" type="ORF">SK069_07705</name>
</gene>